<evidence type="ECO:0000256" key="1">
    <source>
        <dbReference type="ARBA" id="ARBA00004574"/>
    </source>
</evidence>
<evidence type="ECO:0000313" key="6">
    <source>
        <dbReference type="EMBL" id="OAJ39273.1"/>
    </source>
</evidence>
<dbReference type="Proteomes" id="UP000077115">
    <property type="component" value="Unassembled WGS sequence"/>
</dbReference>
<dbReference type="STRING" id="403673.A0A177WGS8"/>
<dbReference type="InterPro" id="IPR028389">
    <property type="entry name" value="POT1"/>
</dbReference>
<name>A0A177WGS8_BATDL</name>
<sequence length="417" mass="46884">MLPSTYRNLLNAAALQLGIAQLHAIGDLRSMPLAHFFGVITGLKKPSVTSTGEYMLSLTLSDLTFDAHTYNGITINVFRQFESDFISILAIGDIVRLEVEIGVFNGRLQAVQKRISEKVFIFYPAGKPVENSPETKVVMFLRNWWSTQVKSSTPPAIKNFDKKRMTGPISQLVVGQFYDLTAKIVKVVSTSPYTLALVDYTTNSSLTKCLFAPDEYLPATILQNGIFECMFWMPFHELGSPDQLPKVGDIVCIKNMRCKIGKSGHMEGAVNSDPIVHQHFRKLSNSDPSVQHILQLAQKMDTRRTLLTQRISKITHISDILTDTVIPAKYTCLVKVVAQMPRQICNFTRPYCNYCESTFVLDSNDKQAHEKMMCPSCKSDEYIQHIYMYSLLMTDGTGYLPVILSGEDAVSRIHMQV</sequence>
<keyword evidence="2" id="KW-0158">Chromosome</keyword>
<evidence type="ECO:0000256" key="2">
    <source>
        <dbReference type="ARBA" id="ARBA00022454"/>
    </source>
</evidence>
<organism evidence="6 7">
    <name type="scientific">Batrachochytrium dendrobatidis (strain JEL423)</name>
    <dbReference type="NCBI Taxonomy" id="403673"/>
    <lineage>
        <taxon>Eukaryota</taxon>
        <taxon>Fungi</taxon>
        <taxon>Fungi incertae sedis</taxon>
        <taxon>Chytridiomycota</taxon>
        <taxon>Chytridiomycota incertae sedis</taxon>
        <taxon>Chytridiomycetes</taxon>
        <taxon>Rhizophydiales</taxon>
        <taxon>Rhizophydiales incertae sedis</taxon>
        <taxon>Batrachochytrium</taxon>
    </lineage>
</organism>
<dbReference type="eggNOG" id="ENOG502SETJ">
    <property type="taxonomic scope" value="Eukaryota"/>
</dbReference>
<reference evidence="6 7" key="2">
    <citation type="submission" date="2016-05" db="EMBL/GenBank/DDBJ databases">
        <title>Lineage-specific infection strategies underlie the spectrum of fungal disease in amphibians.</title>
        <authorList>
            <person name="Cuomo C.A."/>
            <person name="Farrer R.A."/>
            <person name="James T."/>
            <person name="Longcore J."/>
            <person name="Birren B."/>
        </authorList>
    </citation>
    <scope>NUCLEOTIDE SEQUENCE [LARGE SCALE GENOMIC DNA]</scope>
    <source>
        <strain evidence="6 7">JEL423</strain>
    </source>
</reference>
<dbReference type="GO" id="GO:0010521">
    <property type="term" value="F:telomerase inhibitor activity"/>
    <property type="evidence" value="ECO:0007669"/>
    <property type="project" value="TreeGrafter"/>
</dbReference>
<evidence type="ECO:0000256" key="3">
    <source>
        <dbReference type="ARBA" id="ARBA00022895"/>
    </source>
</evidence>
<protein>
    <recommendedName>
        <fullName evidence="5">Telomeric single stranded DNA binding POT1/Cdc13 domain-containing protein</fullName>
    </recommendedName>
</protein>
<dbReference type="Gene3D" id="2.40.50.140">
    <property type="entry name" value="Nucleic acid-binding proteins"/>
    <property type="match status" value="2"/>
</dbReference>
<keyword evidence="3" id="KW-0779">Telomere</keyword>
<dbReference type="AlphaFoldDB" id="A0A177WGS8"/>
<dbReference type="SUPFAM" id="SSF50249">
    <property type="entry name" value="Nucleic acid-binding proteins"/>
    <property type="match status" value="2"/>
</dbReference>
<dbReference type="GO" id="GO:0016233">
    <property type="term" value="P:telomere capping"/>
    <property type="evidence" value="ECO:0007669"/>
    <property type="project" value="TreeGrafter"/>
</dbReference>
<comment type="subcellular location">
    <subcellularLocation>
        <location evidence="1">Chromosome</location>
        <location evidence="1">Telomere</location>
    </subcellularLocation>
</comment>
<evidence type="ECO:0000259" key="5">
    <source>
        <dbReference type="SMART" id="SM00976"/>
    </source>
</evidence>
<dbReference type="GO" id="GO:0032210">
    <property type="term" value="P:regulation of telomere maintenance via telomerase"/>
    <property type="evidence" value="ECO:0007669"/>
    <property type="project" value="TreeGrafter"/>
</dbReference>
<keyword evidence="4" id="KW-0238">DNA-binding</keyword>
<dbReference type="PANTHER" id="PTHR14513:SF0">
    <property type="entry name" value="PROTECTION OF TELOMERES PROTEIN 1"/>
    <property type="match status" value="1"/>
</dbReference>
<reference evidence="6 7" key="1">
    <citation type="submission" date="2006-10" db="EMBL/GenBank/DDBJ databases">
        <title>The Genome Sequence of Batrachochytrium dendrobatidis JEL423.</title>
        <authorList>
            <consortium name="The Broad Institute Genome Sequencing Platform"/>
            <person name="Birren B."/>
            <person name="Lander E."/>
            <person name="Galagan J."/>
            <person name="Cuomo C."/>
            <person name="Devon K."/>
            <person name="Jaffe D."/>
            <person name="Butler J."/>
            <person name="Alvarez P."/>
            <person name="Gnerre S."/>
            <person name="Grabherr M."/>
            <person name="Kleber M."/>
            <person name="Mauceli E."/>
            <person name="Brockman W."/>
            <person name="Young S."/>
            <person name="LaButti K."/>
            <person name="Sykes S."/>
            <person name="DeCaprio D."/>
            <person name="Crawford M."/>
            <person name="Koehrsen M."/>
            <person name="Engels R."/>
            <person name="Montgomery P."/>
            <person name="Pearson M."/>
            <person name="Howarth C."/>
            <person name="Larson L."/>
            <person name="White J."/>
            <person name="O'Leary S."/>
            <person name="Kodira C."/>
            <person name="Zeng Q."/>
            <person name="Yandava C."/>
            <person name="Alvarado L."/>
            <person name="Longcore J."/>
            <person name="James T."/>
        </authorList>
    </citation>
    <scope>NUCLEOTIDE SEQUENCE [LARGE SCALE GENOMIC DNA]</scope>
    <source>
        <strain evidence="6 7">JEL423</strain>
    </source>
</reference>
<dbReference type="EMBL" id="DS022302">
    <property type="protein sequence ID" value="OAJ39273.1"/>
    <property type="molecule type" value="Genomic_DNA"/>
</dbReference>
<dbReference type="GO" id="GO:0000783">
    <property type="term" value="C:nuclear telomere cap complex"/>
    <property type="evidence" value="ECO:0007669"/>
    <property type="project" value="TreeGrafter"/>
</dbReference>
<feature type="domain" description="Telomeric single stranded DNA binding POT1/Cdc13" evidence="5">
    <location>
        <begin position="22"/>
        <end position="146"/>
    </location>
</feature>
<dbReference type="GO" id="GO:0098505">
    <property type="term" value="F:G-rich strand telomeric DNA binding"/>
    <property type="evidence" value="ECO:0007669"/>
    <property type="project" value="TreeGrafter"/>
</dbReference>
<evidence type="ECO:0000256" key="4">
    <source>
        <dbReference type="ARBA" id="ARBA00023125"/>
    </source>
</evidence>
<dbReference type="InterPro" id="IPR012340">
    <property type="entry name" value="NA-bd_OB-fold"/>
</dbReference>
<dbReference type="PANTHER" id="PTHR14513">
    <property type="entry name" value="PROTECTION OF TELOMERES 1"/>
    <property type="match status" value="1"/>
</dbReference>
<accession>A0A177WGS8</accession>
<proteinExistence type="predicted"/>
<dbReference type="SMART" id="SM00976">
    <property type="entry name" value="Telo_bind"/>
    <property type="match status" value="1"/>
</dbReference>
<dbReference type="VEuPathDB" id="FungiDB:BDEG_23136"/>
<gene>
    <name evidence="6" type="ORF">BDEG_23136</name>
</gene>
<dbReference type="OrthoDB" id="2186770at2759"/>
<dbReference type="InterPro" id="IPR011564">
    <property type="entry name" value="Telomer_end-bd_POT1/Cdc13"/>
</dbReference>
<evidence type="ECO:0000313" key="7">
    <source>
        <dbReference type="Proteomes" id="UP000077115"/>
    </source>
</evidence>